<name>A0A398BFY2_9BACI</name>
<keyword evidence="1" id="KW-0472">Membrane</keyword>
<keyword evidence="1" id="KW-0812">Transmembrane</keyword>
<keyword evidence="1" id="KW-1133">Transmembrane helix</keyword>
<reference evidence="2 3" key="1">
    <citation type="submission" date="2018-08" db="EMBL/GenBank/DDBJ databases">
        <title>Bacillus jemisoniae sp. nov., Bacillus chryseoplanitiae sp. nov., Bacillus resnikiae sp. nov., and Bacillus frankliniae sp. nov., isolated from Viking spacecraft and associated surfaces.</title>
        <authorList>
            <person name="Seuylemezian A."/>
            <person name="Vaishampayan P."/>
        </authorList>
    </citation>
    <scope>NUCLEOTIDE SEQUENCE [LARGE SCALE GENOMIC DNA]</scope>
    <source>
        <strain evidence="2 3">MA001</strain>
    </source>
</reference>
<evidence type="ECO:0000313" key="3">
    <source>
        <dbReference type="Proteomes" id="UP000266016"/>
    </source>
</evidence>
<accession>A0A398BFY2</accession>
<comment type="caution">
    <text evidence="2">The sequence shown here is derived from an EMBL/GenBank/DDBJ whole genome shotgun (WGS) entry which is preliminary data.</text>
</comment>
<gene>
    <name evidence="2" type="ORF">D1953_01675</name>
</gene>
<keyword evidence="3" id="KW-1185">Reference proteome</keyword>
<dbReference type="EMBL" id="QWVS01000002">
    <property type="protein sequence ID" value="RID89299.1"/>
    <property type="molecule type" value="Genomic_DNA"/>
</dbReference>
<organism evidence="2 3">
    <name type="scientific">Peribacillus asahii</name>
    <dbReference type="NCBI Taxonomy" id="228899"/>
    <lineage>
        <taxon>Bacteria</taxon>
        <taxon>Bacillati</taxon>
        <taxon>Bacillota</taxon>
        <taxon>Bacilli</taxon>
        <taxon>Bacillales</taxon>
        <taxon>Bacillaceae</taxon>
        <taxon>Peribacillus</taxon>
    </lineage>
</organism>
<feature type="transmembrane region" description="Helical" evidence="1">
    <location>
        <begin position="6"/>
        <end position="32"/>
    </location>
</feature>
<evidence type="ECO:0000256" key="1">
    <source>
        <dbReference type="SAM" id="Phobius"/>
    </source>
</evidence>
<sequence length="75" mass="8703">MKASLALILHTCKVLILFVGFTVLFYIGMVWLNQEYQSYHRYDEPEGAAIKVTKVVDSDSNTWLDRLLLFYLDGE</sequence>
<dbReference type="Pfam" id="PF14004">
    <property type="entry name" value="DUF4227"/>
    <property type="match status" value="1"/>
</dbReference>
<proteinExistence type="predicted"/>
<dbReference type="InterPro" id="IPR025321">
    <property type="entry name" value="DUF4227"/>
</dbReference>
<evidence type="ECO:0000313" key="2">
    <source>
        <dbReference type="EMBL" id="RID89299.1"/>
    </source>
</evidence>
<dbReference type="AlphaFoldDB" id="A0A398BFY2"/>
<dbReference type="Proteomes" id="UP000266016">
    <property type="component" value="Unassembled WGS sequence"/>
</dbReference>
<protein>
    <submittedName>
        <fullName evidence="2">DUF4227 family protein</fullName>
    </submittedName>
</protein>
<dbReference type="RefSeq" id="WP_119115408.1">
    <property type="nucleotide sequence ID" value="NZ_QWVS01000002.1"/>
</dbReference>